<dbReference type="PANTHER" id="PTHR46323:SF2">
    <property type="entry name" value="BETA-GALACTOSIDASE"/>
    <property type="match status" value="1"/>
</dbReference>
<dbReference type="GO" id="GO:0005990">
    <property type="term" value="P:lactose catabolic process"/>
    <property type="evidence" value="ECO:0007669"/>
    <property type="project" value="TreeGrafter"/>
</dbReference>
<dbReference type="Pfam" id="PF16353">
    <property type="entry name" value="LacZ_4"/>
    <property type="match status" value="1"/>
</dbReference>
<comment type="subunit">
    <text evidence="5">Monomer.</text>
</comment>
<dbReference type="AlphaFoldDB" id="A0A4R8MEG0"/>
<protein>
    <recommendedName>
        <fullName evidence="7 12">Beta-galactosidase</fullName>
        <ecNumber evidence="6 12">3.2.1.23</ecNumber>
    </recommendedName>
    <alternativeName>
        <fullName evidence="11 12">Lactase</fullName>
    </alternativeName>
</protein>
<gene>
    <name evidence="15" type="ORF">DFQ06_1156</name>
</gene>
<dbReference type="GO" id="GO:0030246">
    <property type="term" value="F:carbohydrate binding"/>
    <property type="evidence" value="ECO:0007669"/>
    <property type="project" value="InterPro"/>
</dbReference>
<name>A0A4R8MEG0_9FLAO</name>
<dbReference type="InterPro" id="IPR006101">
    <property type="entry name" value="Glyco_hydro_2"/>
</dbReference>
<dbReference type="Gene3D" id="2.60.40.10">
    <property type="entry name" value="Immunoglobulins"/>
    <property type="match status" value="2"/>
</dbReference>
<dbReference type="InterPro" id="IPR006104">
    <property type="entry name" value="Glyco_hydro_2_N"/>
</dbReference>
<dbReference type="EC" id="3.2.1.23" evidence="6 12"/>
<evidence type="ECO:0000256" key="5">
    <source>
        <dbReference type="ARBA" id="ARBA00011245"/>
    </source>
</evidence>
<reference evidence="15 16" key="1">
    <citation type="submission" date="2019-03" db="EMBL/GenBank/DDBJ databases">
        <title>Genomic Encyclopedia of Type Strains, Phase III (KMG-III): the genomes of soil and plant-associated and newly described type strains.</title>
        <authorList>
            <person name="Whitman W."/>
        </authorList>
    </citation>
    <scope>NUCLEOTIDE SEQUENCE [LARGE SCALE GENOMIC DNA]</scope>
    <source>
        <strain evidence="15 16">CECT 8301</strain>
    </source>
</reference>
<evidence type="ECO:0000256" key="1">
    <source>
        <dbReference type="ARBA" id="ARBA00001412"/>
    </source>
</evidence>
<comment type="similarity">
    <text evidence="4 12">Belongs to the glycosyl hydrolase 2 family.</text>
</comment>
<keyword evidence="8 12" id="KW-0378">Hydrolase</keyword>
<comment type="caution">
    <text evidence="15">The sequence shown here is derived from an EMBL/GenBank/DDBJ whole genome shotgun (WGS) entry which is preliminary data.</text>
</comment>
<evidence type="ECO:0000256" key="9">
    <source>
        <dbReference type="ARBA" id="ARBA00022837"/>
    </source>
</evidence>
<organism evidence="15 16">
    <name type="scientific">Algibacter lectus</name>
    <dbReference type="NCBI Taxonomy" id="221126"/>
    <lineage>
        <taxon>Bacteria</taxon>
        <taxon>Pseudomonadati</taxon>
        <taxon>Bacteroidota</taxon>
        <taxon>Flavobacteriia</taxon>
        <taxon>Flavobacteriales</taxon>
        <taxon>Flavobacteriaceae</taxon>
        <taxon>Algibacter</taxon>
    </lineage>
</organism>
<dbReference type="InterPro" id="IPR017853">
    <property type="entry name" value="GH"/>
</dbReference>
<dbReference type="InterPro" id="IPR004199">
    <property type="entry name" value="B-gal_small/dom_5"/>
</dbReference>
<dbReference type="SUPFAM" id="SSF49785">
    <property type="entry name" value="Galactose-binding domain-like"/>
    <property type="match status" value="1"/>
</dbReference>
<dbReference type="GO" id="GO:0004565">
    <property type="term" value="F:beta-galactosidase activity"/>
    <property type="evidence" value="ECO:0007669"/>
    <property type="project" value="UniProtKB-EC"/>
</dbReference>
<comment type="catalytic activity">
    <reaction evidence="1 12">
        <text>Hydrolysis of terminal non-reducing beta-D-galactose residues in beta-D-galactosides.</text>
        <dbReference type="EC" id="3.2.1.23"/>
    </reaction>
</comment>
<evidence type="ECO:0000256" key="6">
    <source>
        <dbReference type="ARBA" id="ARBA00012756"/>
    </source>
</evidence>
<evidence type="ECO:0000256" key="11">
    <source>
        <dbReference type="ARBA" id="ARBA00032230"/>
    </source>
</evidence>
<feature type="domain" description="Beta galactosidase small chain/" evidence="14">
    <location>
        <begin position="798"/>
        <end position="1072"/>
    </location>
</feature>
<evidence type="ECO:0000256" key="3">
    <source>
        <dbReference type="ARBA" id="ARBA00001959"/>
    </source>
</evidence>
<keyword evidence="13" id="KW-0732">Signal</keyword>
<evidence type="ECO:0000256" key="7">
    <source>
        <dbReference type="ARBA" id="ARBA00013303"/>
    </source>
</evidence>
<keyword evidence="9" id="KW-0106">Calcium</keyword>
<dbReference type="InterPro" id="IPR011013">
    <property type="entry name" value="Gal_mutarotase_sf_dom"/>
</dbReference>
<dbReference type="GO" id="GO:0009341">
    <property type="term" value="C:beta-galactosidase complex"/>
    <property type="evidence" value="ECO:0007669"/>
    <property type="project" value="InterPro"/>
</dbReference>
<dbReference type="SUPFAM" id="SSF74650">
    <property type="entry name" value="Galactose mutarotase-like"/>
    <property type="match status" value="1"/>
</dbReference>
<keyword evidence="16" id="KW-1185">Reference proteome</keyword>
<accession>A0A4R8MEG0</accession>
<feature type="signal peptide" evidence="13">
    <location>
        <begin position="1"/>
        <end position="21"/>
    </location>
</feature>
<evidence type="ECO:0000256" key="10">
    <source>
        <dbReference type="ARBA" id="ARBA00023295"/>
    </source>
</evidence>
<proteinExistence type="inferred from homology"/>
<evidence type="ECO:0000313" key="15">
    <source>
        <dbReference type="EMBL" id="TDY64249.1"/>
    </source>
</evidence>
<dbReference type="EMBL" id="SORL01000007">
    <property type="protein sequence ID" value="TDY64249.1"/>
    <property type="molecule type" value="Genomic_DNA"/>
</dbReference>
<dbReference type="InterPro" id="IPR036156">
    <property type="entry name" value="Beta-gal/glucu_dom_sf"/>
</dbReference>
<feature type="chain" id="PRO_5020214214" description="Beta-galactosidase" evidence="13">
    <location>
        <begin position="22"/>
        <end position="1088"/>
    </location>
</feature>
<evidence type="ECO:0000313" key="16">
    <source>
        <dbReference type="Proteomes" id="UP000294824"/>
    </source>
</evidence>
<evidence type="ECO:0000256" key="12">
    <source>
        <dbReference type="RuleBase" id="RU361154"/>
    </source>
</evidence>
<keyword evidence="10 12" id="KW-0326">Glycosidase</keyword>
<dbReference type="Pfam" id="PF00703">
    <property type="entry name" value="Glyco_hydro_2"/>
    <property type="match status" value="1"/>
</dbReference>
<evidence type="ECO:0000259" key="14">
    <source>
        <dbReference type="SMART" id="SM01038"/>
    </source>
</evidence>
<dbReference type="Gene3D" id="3.20.20.80">
    <property type="entry name" value="Glycosidases"/>
    <property type="match status" value="1"/>
</dbReference>
<evidence type="ECO:0000256" key="4">
    <source>
        <dbReference type="ARBA" id="ARBA00007401"/>
    </source>
</evidence>
<evidence type="ECO:0000256" key="13">
    <source>
        <dbReference type="SAM" id="SignalP"/>
    </source>
</evidence>
<dbReference type="InterPro" id="IPR008979">
    <property type="entry name" value="Galactose-bd-like_sf"/>
</dbReference>
<dbReference type="InterPro" id="IPR023232">
    <property type="entry name" value="Glyco_hydro_2_AS"/>
</dbReference>
<dbReference type="InterPro" id="IPR006103">
    <property type="entry name" value="Glyco_hydro_2_cat"/>
</dbReference>
<dbReference type="PRINTS" id="PR00132">
    <property type="entry name" value="GLHYDRLASE2"/>
</dbReference>
<dbReference type="Gene3D" id="2.60.120.260">
    <property type="entry name" value="Galactose-binding domain-like"/>
    <property type="match status" value="1"/>
</dbReference>
<dbReference type="InterPro" id="IPR013783">
    <property type="entry name" value="Ig-like_fold"/>
</dbReference>
<dbReference type="SUPFAM" id="SSF49303">
    <property type="entry name" value="beta-Galactosidase/glucuronidase domain"/>
    <property type="match status" value="2"/>
</dbReference>
<dbReference type="Pfam" id="PF02929">
    <property type="entry name" value="Bgal_small_N"/>
    <property type="match status" value="1"/>
</dbReference>
<dbReference type="PROSITE" id="PS00608">
    <property type="entry name" value="GLYCOSYL_HYDROL_F2_2"/>
    <property type="match status" value="1"/>
</dbReference>
<comment type="cofactor">
    <cofactor evidence="3">
        <name>Na(+)</name>
        <dbReference type="ChEBI" id="CHEBI:29101"/>
    </cofactor>
</comment>
<dbReference type="Pfam" id="PF02837">
    <property type="entry name" value="Glyco_hydro_2_N"/>
    <property type="match status" value="1"/>
</dbReference>
<dbReference type="RefSeq" id="WP_133966525.1">
    <property type="nucleotide sequence ID" value="NZ_SORL01000007.1"/>
</dbReference>
<comment type="cofactor">
    <cofactor evidence="2">
        <name>Ca(2+)</name>
        <dbReference type="ChEBI" id="CHEBI:29108"/>
    </cofactor>
</comment>
<dbReference type="InterPro" id="IPR023230">
    <property type="entry name" value="Glyco_hydro_2_CS"/>
</dbReference>
<dbReference type="Gene3D" id="2.70.98.10">
    <property type="match status" value="1"/>
</dbReference>
<sequence>MRKFKLSYLIFILSLSIFAQQNDWENPKVNQINRLPATATFYNFDNEAQAISGEREASSQYKTLNGDWKFKWVATPAEASNSFQETSYNTSKWKTIDVPSNWEMRGYGTPIYTNSTYPFFSDFPYINNSDNPVGHYIKTFEIDESWNEQDIILHFGGVSSAFYVWINGEFVGYSEDTRLPSEFNITKNIKKGKNTIAVKVYRWCDGSYLEAQDHWRMSGIEREVYLKAVPKVRLSNFFVRTEFDDAYNNALLQIRPDFIANITDKYIEKVGHFGDNPLKTTVDNWTLTTKLIDAEGYTVGNKNTLKLGDYFGESYPQRDNVYFGLIETEIKSPRKWSSDDPYLYTLLFELQDDKGNTIQYSSTKVGFREIEIDDKGRFLVNGNPVKMIGVNRHDHNMKNGKTVSRADMETDVKLLKQFNFNAVRTSHYPNDPYFYDLCDKYGIYVMDEANLETHGIRGKLANEPSWAQAYLERAIRMVERDKNHPSIVMWSLGNESGMGPNHAAMSGWIKDFDPTRYLHYEGAQGVPSHPDYKQKFFKKNQGNPTDPSWVDMLSRMYPSPQDLQDLIDHTSPIDNRPVVMCEYAHSMGNSTGNMKKYWDVIYKNDRALGGYIWDWIDQGIVKTDENGVEFLAYGGDFGDKPNSGSFCINGVIASDRTPKPAMYECKKVNQPVEISEIDAQKGEFKILNRHHAINLSKYELSWNITENGVVIKQGTIDQLTTAPFKTSALKISYKKPKLNAASAYYFNIEGKLKSNELWAKKGYIVFNEQFKLNYTIKEANTVKSASALNIIDKENAITVENKNIKLQIDKGSGYITSYISKGTSLMASPLKLNFWRAETENDEAYRKATKKQNELDWMHAGDQFKSEQVTVVKNENGKAIIDVLGTIEKPKTEVNLQYTILGNGQVKVSYTAKINYGAPNLPRIGMQFDIPNTFQNVTYLGKGPQPNYADRNYGAHVGLYSGNVNSMNYQYVYPEEYGNRTEISWFKLENPKGKSVLVSGKDKLNFSVIPYSTQNLQEAKHTNELVNRDVFTVNIDLNQTGVGGDDTWSPGAEPHDEYLIKPGTYQYQFYLLPSDLKTTIKNPKSIKF</sequence>
<dbReference type="SMART" id="SM01038">
    <property type="entry name" value="Bgal_small_N"/>
    <property type="match status" value="1"/>
</dbReference>
<dbReference type="Pfam" id="PF02836">
    <property type="entry name" value="Glyco_hydro_2_C"/>
    <property type="match status" value="1"/>
</dbReference>
<dbReference type="SUPFAM" id="SSF51445">
    <property type="entry name" value="(Trans)glycosidases"/>
    <property type="match status" value="1"/>
</dbReference>
<dbReference type="InterPro" id="IPR006102">
    <property type="entry name" value="Ig-like_GH2"/>
</dbReference>
<dbReference type="InterPro" id="IPR050347">
    <property type="entry name" value="Bact_Beta-galactosidase"/>
</dbReference>
<evidence type="ECO:0000256" key="2">
    <source>
        <dbReference type="ARBA" id="ARBA00001913"/>
    </source>
</evidence>
<dbReference type="PANTHER" id="PTHR46323">
    <property type="entry name" value="BETA-GALACTOSIDASE"/>
    <property type="match status" value="1"/>
</dbReference>
<dbReference type="InterPro" id="IPR014718">
    <property type="entry name" value="GH-type_carb-bd"/>
</dbReference>
<dbReference type="Proteomes" id="UP000294824">
    <property type="component" value="Unassembled WGS sequence"/>
</dbReference>
<evidence type="ECO:0000256" key="8">
    <source>
        <dbReference type="ARBA" id="ARBA00022801"/>
    </source>
</evidence>
<dbReference type="FunFam" id="3.20.20.80:FF:000018">
    <property type="entry name" value="Beta-galactosidase"/>
    <property type="match status" value="1"/>
</dbReference>
<dbReference type="InterPro" id="IPR032312">
    <property type="entry name" value="LacZ_4"/>
</dbReference>
<dbReference type="PROSITE" id="PS00719">
    <property type="entry name" value="GLYCOSYL_HYDROL_F2_1"/>
    <property type="match status" value="1"/>
</dbReference>